<feature type="region of interest" description="Disordered" evidence="1">
    <location>
        <begin position="157"/>
        <end position="188"/>
    </location>
</feature>
<keyword evidence="2" id="KW-0812">Transmembrane</keyword>
<dbReference type="AlphaFoldDB" id="A0A941EA82"/>
<keyword evidence="2" id="KW-1133">Transmembrane helix</keyword>
<feature type="transmembrane region" description="Helical" evidence="2">
    <location>
        <begin position="77"/>
        <end position="97"/>
    </location>
</feature>
<keyword evidence="2" id="KW-0472">Membrane</keyword>
<evidence type="ECO:0000313" key="4">
    <source>
        <dbReference type="Proteomes" id="UP000676325"/>
    </source>
</evidence>
<accession>A0A941EA82</accession>
<dbReference type="Proteomes" id="UP000676325">
    <property type="component" value="Unassembled WGS sequence"/>
</dbReference>
<keyword evidence="4" id="KW-1185">Reference proteome</keyword>
<feature type="transmembrane region" description="Helical" evidence="2">
    <location>
        <begin position="41"/>
        <end position="65"/>
    </location>
</feature>
<proteinExistence type="predicted"/>
<evidence type="ECO:0000256" key="2">
    <source>
        <dbReference type="SAM" id="Phobius"/>
    </source>
</evidence>
<organism evidence="3 4">
    <name type="scientific">Actinospica acidithermotolerans</name>
    <dbReference type="NCBI Taxonomy" id="2828514"/>
    <lineage>
        <taxon>Bacteria</taxon>
        <taxon>Bacillati</taxon>
        <taxon>Actinomycetota</taxon>
        <taxon>Actinomycetes</taxon>
        <taxon>Catenulisporales</taxon>
        <taxon>Actinospicaceae</taxon>
        <taxon>Actinospica</taxon>
    </lineage>
</organism>
<evidence type="ECO:0000313" key="3">
    <source>
        <dbReference type="EMBL" id="MBR7826868.1"/>
    </source>
</evidence>
<dbReference type="RefSeq" id="WP_212518015.1">
    <property type="nucleotide sequence ID" value="NZ_JAGSOH010000024.1"/>
</dbReference>
<reference evidence="3" key="1">
    <citation type="submission" date="2021-04" db="EMBL/GenBank/DDBJ databases">
        <title>Genome based classification of Actinospica acidithermotolerans sp. nov., an actinobacterium isolated from an Indonesian hot spring.</title>
        <authorList>
            <person name="Kusuma A.B."/>
            <person name="Putra K.E."/>
            <person name="Nafisah S."/>
            <person name="Loh J."/>
            <person name="Nouioui I."/>
            <person name="Goodfellow M."/>
        </authorList>
    </citation>
    <scope>NUCLEOTIDE SEQUENCE</scope>
    <source>
        <strain evidence="3">MGRD01-02</strain>
    </source>
</reference>
<evidence type="ECO:0008006" key="5">
    <source>
        <dbReference type="Google" id="ProtNLM"/>
    </source>
</evidence>
<protein>
    <recommendedName>
        <fullName evidence="5">DUF1003 domain-containing protein</fullName>
    </recommendedName>
</protein>
<gene>
    <name evidence="3" type="ORF">KDK95_11190</name>
</gene>
<name>A0A941EA82_9ACTN</name>
<evidence type="ECO:0000256" key="1">
    <source>
        <dbReference type="SAM" id="MobiDB-lite"/>
    </source>
</evidence>
<dbReference type="EMBL" id="JAGSOH010000024">
    <property type="protein sequence ID" value="MBR7826868.1"/>
    <property type="molecule type" value="Genomic_DNA"/>
</dbReference>
<sequence>MSSLYEHIPHPHVHARRAAGPVKVADQHDTGSPVARINTALAIWITKVVGSMWCAYAFGIMDLFSLPSAIRGGTGTLIAWIAQTFLQLVLLSIIMVGQNVQADAADKRAEATFHDVSVLLHENAQLQAHLIAQDKVLTMMAKQMGIEPVPVIDLPEGIDARTDGECDDAGAEGGTSAEGAGGGQTAES</sequence>
<comment type="caution">
    <text evidence="3">The sequence shown here is derived from an EMBL/GenBank/DDBJ whole genome shotgun (WGS) entry which is preliminary data.</text>
</comment>
<feature type="compositionally biased region" description="Gly residues" evidence="1">
    <location>
        <begin position="179"/>
        <end position="188"/>
    </location>
</feature>